<comment type="caution">
    <text evidence="2">The sequence shown here is derived from an EMBL/GenBank/DDBJ whole genome shotgun (WGS) entry which is preliminary data.</text>
</comment>
<keyword evidence="2" id="KW-0255">Endonuclease</keyword>
<feature type="non-terminal residue" evidence="2">
    <location>
        <position position="1"/>
    </location>
</feature>
<dbReference type="InterPro" id="IPR036691">
    <property type="entry name" value="Endo/exonu/phosph_ase_sf"/>
</dbReference>
<protein>
    <submittedName>
        <fullName evidence="2">Endonuclease/exonuclease/phosphatase family protein</fullName>
    </submittedName>
</protein>
<feature type="domain" description="Endonuclease/exonuclease/phosphatase" evidence="1">
    <location>
        <begin position="55"/>
        <end position="181"/>
    </location>
</feature>
<dbReference type="EMBL" id="JAHZIK010000545">
    <property type="protein sequence ID" value="MBW7456313.1"/>
    <property type="molecule type" value="Genomic_DNA"/>
</dbReference>
<evidence type="ECO:0000313" key="3">
    <source>
        <dbReference type="Proteomes" id="UP001519887"/>
    </source>
</evidence>
<evidence type="ECO:0000313" key="2">
    <source>
        <dbReference type="EMBL" id="MBW7456313.1"/>
    </source>
</evidence>
<dbReference type="GO" id="GO:0004519">
    <property type="term" value="F:endonuclease activity"/>
    <property type="evidence" value="ECO:0007669"/>
    <property type="project" value="UniProtKB-KW"/>
</dbReference>
<dbReference type="CDD" id="cd09083">
    <property type="entry name" value="EEP-1"/>
    <property type="match status" value="1"/>
</dbReference>
<keyword evidence="3" id="KW-1185">Reference proteome</keyword>
<dbReference type="Proteomes" id="UP001519887">
    <property type="component" value="Unassembled WGS sequence"/>
</dbReference>
<gene>
    <name evidence="2" type="ORF">K0U00_19960</name>
</gene>
<dbReference type="SUPFAM" id="SSF56219">
    <property type="entry name" value="DNase I-like"/>
    <property type="match status" value="1"/>
</dbReference>
<sequence>EHCAIFYKKDELELIEDHTFWLSENPEVESSKGWDSSLPRICTWAHIRHKADGTEFLVFNTHLDHKGRTARVKGIELIWSRIREVRARKQLPAMLMGDFNSTPDELVVQIMRGEVPAADGMVEMKDVYAAIDGPIGTSANHQFSGNLEGGVIDYIFVTPEVEVLSAEIDRRRIDGIFPSDHYPVTARLQIT</sequence>
<reference evidence="2 3" key="1">
    <citation type="submission" date="2021-07" db="EMBL/GenBank/DDBJ databases">
        <title>Paenibacillus radiodurans sp. nov., isolated from the southeastern edge of Tengger Desert.</title>
        <authorList>
            <person name="Zhang G."/>
        </authorList>
    </citation>
    <scope>NUCLEOTIDE SEQUENCE [LARGE SCALE GENOMIC DNA]</scope>
    <source>
        <strain evidence="2 3">CCM 7311</strain>
    </source>
</reference>
<dbReference type="PANTHER" id="PTHR12121">
    <property type="entry name" value="CARBON CATABOLITE REPRESSOR PROTEIN 4"/>
    <property type="match status" value="1"/>
</dbReference>
<dbReference type="Gene3D" id="3.60.10.10">
    <property type="entry name" value="Endonuclease/exonuclease/phosphatase"/>
    <property type="match status" value="1"/>
</dbReference>
<organism evidence="2 3">
    <name type="scientific">Paenibacillus sepulcri</name>
    <dbReference type="NCBI Taxonomy" id="359917"/>
    <lineage>
        <taxon>Bacteria</taxon>
        <taxon>Bacillati</taxon>
        <taxon>Bacillota</taxon>
        <taxon>Bacilli</taxon>
        <taxon>Bacillales</taxon>
        <taxon>Paenibacillaceae</taxon>
        <taxon>Paenibacillus</taxon>
    </lineage>
</organism>
<dbReference type="Pfam" id="PF03372">
    <property type="entry name" value="Exo_endo_phos"/>
    <property type="match status" value="1"/>
</dbReference>
<proteinExistence type="predicted"/>
<dbReference type="InterPro" id="IPR050410">
    <property type="entry name" value="CCR4/nocturin_mRNA_transcr"/>
</dbReference>
<name>A0ABS7C5Z7_9BACL</name>
<evidence type="ECO:0000259" key="1">
    <source>
        <dbReference type="Pfam" id="PF03372"/>
    </source>
</evidence>
<accession>A0ABS7C5Z7</accession>
<keyword evidence="2" id="KW-0540">Nuclease</keyword>
<dbReference type="PANTHER" id="PTHR12121:SF36">
    <property type="entry name" value="ENDONUCLEASE_EXONUCLEASE_PHOSPHATASE DOMAIN-CONTAINING PROTEIN"/>
    <property type="match status" value="1"/>
</dbReference>
<dbReference type="InterPro" id="IPR005135">
    <property type="entry name" value="Endo/exonuclease/phosphatase"/>
</dbReference>
<keyword evidence="2" id="KW-0378">Hydrolase</keyword>